<organism evidence="1 2">
    <name type="scientific">Serinibacter salmoneus</name>
    <dbReference type="NCBI Taxonomy" id="556530"/>
    <lineage>
        <taxon>Bacteria</taxon>
        <taxon>Bacillati</taxon>
        <taxon>Actinomycetota</taxon>
        <taxon>Actinomycetes</taxon>
        <taxon>Micrococcales</taxon>
        <taxon>Beutenbergiaceae</taxon>
        <taxon>Serinibacter</taxon>
    </lineage>
</organism>
<accession>A0A2A9D3M1</accession>
<gene>
    <name evidence="1" type="ORF">ATL40_2876</name>
</gene>
<dbReference type="OrthoDB" id="9979021at2"/>
<protein>
    <submittedName>
        <fullName evidence="1">Uncharacterized protein</fullName>
    </submittedName>
</protein>
<evidence type="ECO:0000313" key="2">
    <source>
        <dbReference type="Proteomes" id="UP000224915"/>
    </source>
</evidence>
<dbReference type="EMBL" id="PDJD01000001">
    <property type="protein sequence ID" value="PFG21253.1"/>
    <property type="molecule type" value="Genomic_DNA"/>
</dbReference>
<name>A0A2A9D3M1_9MICO</name>
<comment type="caution">
    <text evidence="1">The sequence shown here is derived from an EMBL/GenBank/DDBJ whole genome shotgun (WGS) entry which is preliminary data.</text>
</comment>
<dbReference type="RefSeq" id="WP_098470112.1">
    <property type="nucleotide sequence ID" value="NZ_PDJD01000001.1"/>
</dbReference>
<reference evidence="1 2" key="1">
    <citation type="submission" date="2017-10" db="EMBL/GenBank/DDBJ databases">
        <title>Sequencing the genomes of 1000 actinobacteria strains.</title>
        <authorList>
            <person name="Klenk H.-P."/>
        </authorList>
    </citation>
    <scope>NUCLEOTIDE SEQUENCE [LARGE SCALE GENOMIC DNA]</scope>
    <source>
        <strain evidence="1 2">DSM 21801</strain>
    </source>
</reference>
<sequence>MSANYATRKEAIEREIIAAIEGTGEVADARVEFDIDAIADEVLSDYLPGYEVMANTEGFWAAVERHAR</sequence>
<dbReference type="AlphaFoldDB" id="A0A2A9D3M1"/>
<keyword evidence="2" id="KW-1185">Reference proteome</keyword>
<evidence type="ECO:0000313" key="1">
    <source>
        <dbReference type="EMBL" id="PFG21253.1"/>
    </source>
</evidence>
<dbReference type="Proteomes" id="UP000224915">
    <property type="component" value="Unassembled WGS sequence"/>
</dbReference>
<proteinExistence type="predicted"/>